<proteinExistence type="predicted"/>
<dbReference type="Proteomes" id="UP000568106">
    <property type="component" value="Unassembled WGS sequence"/>
</dbReference>
<sequence>MSEDTAAVVVTIAFFAVMAAWIPLVECCRRTMRKQPKPERQSKNARVFEMKSEMKPKTRDKKGHGYETVVLITMITSLCSLALLN</sequence>
<comment type="caution">
    <text evidence="2">The sequence shown here is derived from an EMBL/GenBank/DDBJ whole genome shotgun (WGS) entry which is preliminary data.</text>
</comment>
<protein>
    <recommendedName>
        <fullName evidence="4">Transmembrane protein</fullName>
    </recommendedName>
</protein>
<reference evidence="2" key="1">
    <citation type="submission" date="2020-08" db="EMBL/GenBank/DDBJ databases">
        <title>Genomic Encyclopedia of Type Strains, Phase IV (KMG-V): Genome sequencing to study the core and pangenomes of soil and plant-associated prokaryotes.</title>
        <authorList>
            <person name="Whitman W."/>
        </authorList>
    </citation>
    <scope>NUCLEOTIDE SEQUENCE [LARGE SCALE GENOMIC DNA]</scope>
    <source>
        <strain evidence="2">M8UP27</strain>
    </source>
</reference>
<evidence type="ECO:0000313" key="2">
    <source>
        <dbReference type="EMBL" id="MBB5316804.1"/>
    </source>
</evidence>
<accession>A0A7W8IGK3</accession>
<evidence type="ECO:0008006" key="4">
    <source>
        <dbReference type="Google" id="ProtNLM"/>
    </source>
</evidence>
<dbReference type="AlphaFoldDB" id="A0A7W8IGK3"/>
<keyword evidence="1" id="KW-0472">Membrane</keyword>
<evidence type="ECO:0000313" key="3">
    <source>
        <dbReference type="Proteomes" id="UP000568106"/>
    </source>
</evidence>
<organism evidence="2 3">
    <name type="scientific">Tunturiibacter empetritectus</name>
    <dbReference type="NCBI Taxonomy" id="3069691"/>
    <lineage>
        <taxon>Bacteria</taxon>
        <taxon>Pseudomonadati</taxon>
        <taxon>Acidobacteriota</taxon>
        <taxon>Terriglobia</taxon>
        <taxon>Terriglobales</taxon>
        <taxon>Acidobacteriaceae</taxon>
        <taxon>Tunturiibacter</taxon>
    </lineage>
</organism>
<gene>
    <name evidence="2" type="ORF">HDF09_001473</name>
</gene>
<dbReference type="EMBL" id="JACHDY010000002">
    <property type="protein sequence ID" value="MBB5316804.1"/>
    <property type="molecule type" value="Genomic_DNA"/>
</dbReference>
<feature type="transmembrane region" description="Helical" evidence="1">
    <location>
        <begin position="64"/>
        <end position="84"/>
    </location>
</feature>
<keyword evidence="1" id="KW-0812">Transmembrane</keyword>
<keyword evidence="3" id="KW-1185">Reference proteome</keyword>
<keyword evidence="1" id="KW-1133">Transmembrane helix</keyword>
<evidence type="ECO:0000256" key="1">
    <source>
        <dbReference type="SAM" id="Phobius"/>
    </source>
</evidence>
<feature type="transmembrane region" description="Helical" evidence="1">
    <location>
        <begin position="6"/>
        <end position="25"/>
    </location>
</feature>
<name>A0A7W8IGK3_9BACT</name>